<dbReference type="EMBL" id="JABWUV010000016">
    <property type="protein sequence ID" value="KAF6300644.1"/>
    <property type="molecule type" value="Genomic_DNA"/>
</dbReference>
<name>A0A7J7TIN2_MYOMY</name>
<organism evidence="2 3">
    <name type="scientific">Myotis myotis</name>
    <name type="common">Greater mouse-eared bat</name>
    <name type="synonym">Vespertilio myotis</name>
    <dbReference type="NCBI Taxonomy" id="51298"/>
    <lineage>
        <taxon>Eukaryota</taxon>
        <taxon>Metazoa</taxon>
        <taxon>Chordata</taxon>
        <taxon>Craniata</taxon>
        <taxon>Vertebrata</taxon>
        <taxon>Euteleostomi</taxon>
        <taxon>Mammalia</taxon>
        <taxon>Eutheria</taxon>
        <taxon>Laurasiatheria</taxon>
        <taxon>Chiroptera</taxon>
        <taxon>Yangochiroptera</taxon>
        <taxon>Vespertilionidae</taxon>
        <taxon>Myotis</taxon>
    </lineage>
</organism>
<comment type="caution">
    <text evidence="2">The sequence shown here is derived from an EMBL/GenBank/DDBJ whole genome shotgun (WGS) entry which is preliminary data.</text>
</comment>
<gene>
    <name evidence="2" type="ORF">mMyoMyo1_009114</name>
</gene>
<sequence length="242" mass="25963">MSPHPQTHRGTDRHPTSAPAPQGNRRTPTPAPTPLGGQTDTLPQPLYPQGDRRTPYPAPAPPGGQTGTLPQPLHPQRDRRTPYPSPRTTGGTDGHPTPAPAPPRGQTDTLPQPLHLQRDRGTPYPSPRTPEGSGKLTRQGEDPALRLAAARTSDSRSLPCHPRQGRPQQYHAVKHPSAPRGTQVCTPPLLGPLRWGRHSMQKLPPDGQCAALLSLKPDSQLVSTAAVVRPSPTSVAMLRMSD</sequence>
<reference evidence="2 3" key="1">
    <citation type="journal article" date="2020" name="Nature">
        <title>Six reference-quality genomes reveal evolution of bat adaptations.</title>
        <authorList>
            <person name="Jebb D."/>
            <person name="Huang Z."/>
            <person name="Pippel M."/>
            <person name="Hughes G.M."/>
            <person name="Lavrichenko K."/>
            <person name="Devanna P."/>
            <person name="Winkler S."/>
            <person name="Jermiin L.S."/>
            <person name="Skirmuntt E.C."/>
            <person name="Katzourakis A."/>
            <person name="Burkitt-Gray L."/>
            <person name="Ray D.A."/>
            <person name="Sullivan K.A.M."/>
            <person name="Roscito J.G."/>
            <person name="Kirilenko B.M."/>
            <person name="Davalos L.M."/>
            <person name="Corthals A.P."/>
            <person name="Power M.L."/>
            <person name="Jones G."/>
            <person name="Ransome R.D."/>
            <person name="Dechmann D.K.N."/>
            <person name="Locatelli A.G."/>
            <person name="Puechmaille S.J."/>
            <person name="Fedrigo O."/>
            <person name="Jarvis E.D."/>
            <person name="Hiller M."/>
            <person name="Vernes S.C."/>
            <person name="Myers E.W."/>
            <person name="Teeling E.C."/>
        </authorList>
    </citation>
    <scope>NUCLEOTIDE SEQUENCE [LARGE SCALE GENOMIC DNA]</scope>
    <source>
        <strain evidence="2">MMyoMyo1</strain>
        <tissue evidence="2">Flight muscle</tissue>
    </source>
</reference>
<accession>A0A7J7TIN2</accession>
<evidence type="ECO:0000313" key="2">
    <source>
        <dbReference type="EMBL" id="KAF6300644.1"/>
    </source>
</evidence>
<proteinExistence type="predicted"/>
<feature type="region of interest" description="Disordered" evidence="1">
    <location>
        <begin position="1"/>
        <end position="186"/>
    </location>
</feature>
<evidence type="ECO:0000313" key="3">
    <source>
        <dbReference type="Proteomes" id="UP000527355"/>
    </source>
</evidence>
<protein>
    <submittedName>
        <fullName evidence="2">Uncharacterized protein</fullName>
    </submittedName>
</protein>
<dbReference type="AlphaFoldDB" id="A0A7J7TIN2"/>
<evidence type="ECO:0000256" key="1">
    <source>
        <dbReference type="SAM" id="MobiDB-lite"/>
    </source>
</evidence>
<dbReference type="Proteomes" id="UP000527355">
    <property type="component" value="Unassembled WGS sequence"/>
</dbReference>
<keyword evidence="3" id="KW-1185">Reference proteome</keyword>